<organism evidence="1 2">
    <name type="scientific">Acetobacter okinawensis</name>
    <dbReference type="NCBI Taxonomy" id="1076594"/>
    <lineage>
        <taxon>Bacteria</taxon>
        <taxon>Pseudomonadati</taxon>
        <taxon>Pseudomonadota</taxon>
        <taxon>Alphaproteobacteria</taxon>
        <taxon>Acetobacterales</taxon>
        <taxon>Acetobacteraceae</taxon>
        <taxon>Acetobacter</taxon>
    </lineage>
</organism>
<evidence type="ECO:0000313" key="2">
    <source>
        <dbReference type="Proteomes" id="UP000194931"/>
    </source>
</evidence>
<dbReference type="EMBL" id="JOPJ01000002">
    <property type="protein sequence ID" value="OUJ13826.1"/>
    <property type="molecule type" value="Genomic_DNA"/>
</dbReference>
<comment type="caution">
    <text evidence="1">The sequence shown here is derived from an EMBL/GenBank/DDBJ whole genome shotgun (WGS) entry which is preliminary data.</text>
</comment>
<protein>
    <submittedName>
        <fullName evidence="1">Uncharacterized protein</fullName>
    </submittedName>
</protein>
<sequence>MITIRVQPNRDRTHVLWGVETMDGTQAKGFAYSPVDAMKDATAFVEAMTIPRIGGMTQKRNLRAIEGGKK</sequence>
<reference evidence="2" key="1">
    <citation type="submission" date="2014-06" db="EMBL/GenBank/DDBJ databases">
        <authorList>
            <person name="Winans N.J."/>
            <person name="Newell P.D."/>
            <person name="Douglas A.E."/>
        </authorList>
    </citation>
    <scope>NUCLEOTIDE SEQUENCE [LARGE SCALE GENOMIC DNA]</scope>
</reference>
<dbReference type="Proteomes" id="UP000194931">
    <property type="component" value="Unassembled WGS sequence"/>
</dbReference>
<name>A0A252BY78_9PROT</name>
<proteinExistence type="predicted"/>
<keyword evidence="2" id="KW-1185">Reference proteome</keyword>
<accession>A0A252BY78</accession>
<gene>
    <name evidence="1" type="ORF">HK26_04065</name>
</gene>
<evidence type="ECO:0000313" key="1">
    <source>
        <dbReference type="EMBL" id="OUJ13826.1"/>
    </source>
</evidence>
<dbReference type="AlphaFoldDB" id="A0A252BY78"/>